<sequence length="21" mass="2469">LFLYVYLYLCVSAFLQISISL</sequence>
<feature type="non-terminal residue" evidence="1">
    <location>
        <position position="1"/>
    </location>
</feature>
<name>A0A086JBQ0_TOXGO</name>
<proteinExistence type="predicted"/>
<accession>A0A086JBQ0</accession>
<keyword evidence="1" id="KW-0472">Membrane</keyword>
<organism evidence="1 2">
    <name type="scientific">Toxoplasma gondii FOU</name>
    <dbReference type="NCBI Taxonomy" id="943167"/>
    <lineage>
        <taxon>Eukaryota</taxon>
        <taxon>Sar</taxon>
        <taxon>Alveolata</taxon>
        <taxon>Apicomplexa</taxon>
        <taxon>Conoidasida</taxon>
        <taxon>Coccidia</taxon>
        <taxon>Eucoccidiorida</taxon>
        <taxon>Eimeriorina</taxon>
        <taxon>Sarcocystidae</taxon>
        <taxon>Toxoplasma</taxon>
    </lineage>
</organism>
<feature type="non-terminal residue" evidence="1">
    <location>
        <position position="21"/>
    </location>
</feature>
<dbReference type="Proteomes" id="UP000028838">
    <property type="component" value="Unassembled WGS sequence"/>
</dbReference>
<keyword evidence="1" id="KW-0812">Transmembrane</keyword>
<reference evidence="1 2" key="1">
    <citation type="submission" date="2014-07" db="EMBL/GenBank/DDBJ databases">
        <authorList>
            <person name="Sibley D."/>
            <person name="Venepally P."/>
            <person name="Karamycheva S."/>
            <person name="Hadjithomas M."/>
            <person name="Khan A."/>
            <person name="Brunk B."/>
            <person name="Roos D."/>
            <person name="Caler E."/>
            <person name="Lorenzi H."/>
        </authorList>
    </citation>
    <scope>NUCLEOTIDE SEQUENCE [LARGE SCALE GENOMIC DNA]</scope>
    <source>
        <strain evidence="1 2">FOU</strain>
    </source>
</reference>
<dbReference type="EMBL" id="AEYH02003291">
    <property type="protein sequence ID" value="KFG29568.1"/>
    <property type="molecule type" value="Genomic_DNA"/>
</dbReference>
<evidence type="ECO:0000313" key="1">
    <source>
        <dbReference type="EMBL" id="KFG29568.1"/>
    </source>
</evidence>
<gene>
    <name evidence="1" type="ORF">TGFOU_407730</name>
</gene>
<comment type="caution">
    <text evidence="1">The sequence shown here is derived from an EMBL/GenBank/DDBJ whole genome shotgun (WGS) entry which is preliminary data.</text>
</comment>
<evidence type="ECO:0000313" key="2">
    <source>
        <dbReference type="Proteomes" id="UP000028838"/>
    </source>
</evidence>
<dbReference type="AlphaFoldDB" id="A0A086JBQ0"/>
<protein>
    <submittedName>
        <fullName evidence="1">Putative transmembrane protein</fullName>
    </submittedName>
</protein>
<dbReference type="VEuPathDB" id="ToxoDB:TGFOU_407730"/>